<comment type="caution">
    <text evidence="1">The sequence shown here is derived from an EMBL/GenBank/DDBJ whole genome shotgun (WGS) entry which is preliminary data.</text>
</comment>
<reference evidence="2" key="1">
    <citation type="submission" date="2024-06" db="EMBL/GenBank/DDBJ databases">
        <title>Multi-omics analyses provide insights into the biosynthesis of the anticancer antibiotic pleurotin in Hohenbuehelia grisea.</title>
        <authorList>
            <person name="Weaver J.A."/>
            <person name="Alberti F."/>
        </authorList>
    </citation>
    <scope>NUCLEOTIDE SEQUENCE [LARGE SCALE GENOMIC DNA]</scope>
    <source>
        <strain evidence="2">T-177</strain>
    </source>
</reference>
<evidence type="ECO:0000313" key="2">
    <source>
        <dbReference type="Proteomes" id="UP001556367"/>
    </source>
</evidence>
<protein>
    <submittedName>
        <fullName evidence="1">Uncharacterized protein</fullName>
    </submittedName>
</protein>
<evidence type="ECO:0000313" key="1">
    <source>
        <dbReference type="EMBL" id="KAL0958963.1"/>
    </source>
</evidence>
<dbReference type="EMBL" id="JASNQZ010000003">
    <property type="protein sequence ID" value="KAL0958963.1"/>
    <property type="molecule type" value="Genomic_DNA"/>
</dbReference>
<dbReference type="Proteomes" id="UP001556367">
    <property type="component" value="Unassembled WGS sequence"/>
</dbReference>
<name>A0ABR3JV07_9AGAR</name>
<gene>
    <name evidence="1" type="ORF">HGRIS_014275</name>
</gene>
<accession>A0ABR3JV07</accession>
<keyword evidence="2" id="KW-1185">Reference proteome</keyword>
<organism evidence="1 2">
    <name type="scientific">Hohenbuehelia grisea</name>
    <dbReference type="NCBI Taxonomy" id="104357"/>
    <lineage>
        <taxon>Eukaryota</taxon>
        <taxon>Fungi</taxon>
        <taxon>Dikarya</taxon>
        <taxon>Basidiomycota</taxon>
        <taxon>Agaricomycotina</taxon>
        <taxon>Agaricomycetes</taxon>
        <taxon>Agaricomycetidae</taxon>
        <taxon>Agaricales</taxon>
        <taxon>Pleurotineae</taxon>
        <taxon>Pleurotaceae</taxon>
        <taxon>Hohenbuehelia</taxon>
    </lineage>
</organism>
<sequence length="105" mass="12447">MTVAEHIASQTKLQRTPEEGKLLITYLLHFNCMGHHEPFFNEENWKDPSKSHVKAFMLTVMHYVHYKYVWLNKGDGAAELSMETHQDLRYWDERLAGKQFDDGYD</sequence>
<proteinExistence type="predicted"/>